<protein>
    <submittedName>
        <fullName evidence="18">Carboxypeptidase A4</fullName>
    </submittedName>
</protein>
<proteinExistence type="inferred from homology"/>
<dbReference type="InterPro" id="IPR036990">
    <property type="entry name" value="M14A-like_propep"/>
</dbReference>
<dbReference type="Proteomes" id="UP000198287">
    <property type="component" value="Unassembled WGS sequence"/>
</dbReference>
<evidence type="ECO:0000256" key="5">
    <source>
        <dbReference type="ARBA" id="ARBA00022645"/>
    </source>
</evidence>
<evidence type="ECO:0000256" key="9">
    <source>
        <dbReference type="ARBA" id="ARBA00022801"/>
    </source>
</evidence>
<feature type="domain" description="Peptidase M14" evidence="17">
    <location>
        <begin position="125"/>
        <end position="420"/>
    </location>
</feature>
<dbReference type="Gene3D" id="3.30.70.340">
    <property type="entry name" value="Metallocarboxypeptidase-like"/>
    <property type="match status" value="1"/>
</dbReference>
<dbReference type="InterPro" id="IPR000834">
    <property type="entry name" value="Peptidase_M14"/>
</dbReference>
<feature type="transmembrane region" description="Helical" evidence="15">
    <location>
        <begin position="421"/>
        <end position="442"/>
    </location>
</feature>
<keyword evidence="15" id="KW-0812">Transmembrane</keyword>
<keyword evidence="7" id="KW-0479">Metal-binding</keyword>
<evidence type="ECO:0000256" key="1">
    <source>
        <dbReference type="ARBA" id="ARBA00001947"/>
    </source>
</evidence>
<comment type="similarity">
    <text evidence="3 14">Belongs to the peptidase M14 family.</text>
</comment>
<dbReference type="PANTHER" id="PTHR11705">
    <property type="entry name" value="PROTEASE FAMILY M14 CARBOXYPEPTIDASE A,B"/>
    <property type="match status" value="1"/>
</dbReference>
<keyword evidence="15" id="KW-0472">Membrane</keyword>
<dbReference type="Pfam" id="PF02244">
    <property type="entry name" value="Propep_M14"/>
    <property type="match status" value="1"/>
</dbReference>
<keyword evidence="6" id="KW-0645">Protease</keyword>
<evidence type="ECO:0000256" key="7">
    <source>
        <dbReference type="ARBA" id="ARBA00022723"/>
    </source>
</evidence>
<evidence type="ECO:0000256" key="14">
    <source>
        <dbReference type="PROSITE-ProRule" id="PRU01379"/>
    </source>
</evidence>
<keyword evidence="5 18" id="KW-0121">Carboxypeptidase</keyword>
<reference evidence="18 19" key="1">
    <citation type="submission" date="2015-12" db="EMBL/GenBank/DDBJ databases">
        <title>The genome of Folsomia candida.</title>
        <authorList>
            <person name="Faddeeva A."/>
            <person name="Derks M.F."/>
            <person name="Anvar Y."/>
            <person name="Smit S."/>
            <person name="Van Straalen N."/>
            <person name="Roelofs D."/>
        </authorList>
    </citation>
    <scope>NUCLEOTIDE SEQUENCE [LARGE SCALE GENOMIC DNA]</scope>
    <source>
        <strain evidence="18 19">VU population</strain>
        <tissue evidence="18">Whole body</tissue>
    </source>
</reference>
<evidence type="ECO:0000313" key="18">
    <source>
        <dbReference type="EMBL" id="OXA61717.1"/>
    </source>
</evidence>
<organism evidence="18 19">
    <name type="scientific">Folsomia candida</name>
    <name type="common">Springtail</name>
    <dbReference type="NCBI Taxonomy" id="158441"/>
    <lineage>
        <taxon>Eukaryota</taxon>
        <taxon>Metazoa</taxon>
        <taxon>Ecdysozoa</taxon>
        <taxon>Arthropoda</taxon>
        <taxon>Hexapoda</taxon>
        <taxon>Collembola</taxon>
        <taxon>Entomobryomorpha</taxon>
        <taxon>Isotomoidea</taxon>
        <taxon>Isotomidae</taxon>
        <taxon>Proisotominae</taxon>
        <taxon>Folsomia</taxon>
    </lineage>
</organism>
<keyword evidence="11" id="KW-0482">Metalloprotease</keyword>
<evidence type="ECO:0000256" key="2">
    <source>
        <dbReference type="ARBA" id="ARBA00004613"/>
    </source>
</evidence>
<feature type="transmembrane region" description="Helical" evidence="15">
    <location>
        <begin position="449"/>
        <end position="472"/>
    </location>
</feature>
<keyword evidence="12" id="KW-1015">Disulfide bond</keyword>
<keyword evidence="10" id="KW-0862">Zinc</keyword>
<dbReference type="PANTHER" id="PTHR11705:SF91">
    <property type="entry name" value="FI01817P-RELATED"/>
    <property type="match status" value="1"/>
</dbReference>
<comment type="caution">
    <text evidence="18">The sequence shown here is derived from an EMBL/GenBank/DDBJ whole genome shotgun (WGS) entry which is preliminary data.</text>
</comment>
<feature type="chain" id="PRO_5013393588" evidence="16">
    <location>
        <begin position="20"/>
        <end position="534"/>
    </location>
</feature>
<evidence type="ECO:0000256" key="10">
    <source>
        <dbReference type="ARBA" id="ARBA00022833"/>
    </source>
</evidence>
<gene>
    <name evidence="18" type="ORF">Fcan01_02481</name>
</gene>
<evidence type="ECO:0000256" key="16">
    <source>
        <dbReference type="SAM" id="SignalP"/>
    </source>
</evidence>
<evidence type="ECO:0000313" key="19">
    <source>
        <dbReference type="Proteomes" id="UP000198287"/>
    </source>
</evidence>
<dbReference type="GO" id="GO:0004181">
    <property type="term" value="F:metallocarboxypeptidase activity"/>
    <property type="evidence" value="ECO:0007669"/>
    <property type="project" value="InterPro"/>
</dbReference>
<dbReference type="GO" id="GO:0005615">
    <property type="term" value="C:extracellular space"/>
    <property type="evidence" value="ECO:0007669"/>
    <property type="project" value="TreeGrafter"/>
</dbReference>
<comment type="cofactor">
    <cofactor evidence="1">
        <name>Zn(2+)</name>
        <dbReference type="ChEBI" id="CHEBI:29105"/>
    </cofactor>
</comment>
<dbReference type="SMART" id="SM00631">
    <property type="entry name" value="Zn_pept"/>
    <property type="match status" value="1"/>
</dbReference>
<evidence type="ECO:0000256" key="15">
    <source>
        <dbReference type="SAM" id="Phobius"/>
    </source>
</evidence>
<dbReference type="FunFam" id="3.40.630.10:FF:000040">
    <property type="entry name" value="zinc carboxypeptidase"/>
    <property type="match status" value="1"/>
</dbReference>
<dbReference type="CDD" id="cd03860">
    <property type="entry name" value="M14_CP_A-B_like"/>
    <property type="match status" value="1"/>
</dbReference>
<dbReference type="SUPFAM" id="SSF53187">
    <property type="entry name" value="Zn-dependent exopeptidases"/>
    <property type="match status" value="1"/>
</dbReference>
<dbReference type="PRINTS" id="PR00765">
    <property type="entry name" value="CRBOXYPTASEA"/>
</dbReference>
<comment type="subcellular location">
    <subcellularLocation>
        <location evidence="2">Secreted</location>
    </subcellularLocation>
</comment>
<dbReference type="OrthoDB" id="3626597at2759"/>
<evidence type="ECO:0000259" key="17">
    <source>
        <dbReference type="PROSITE" id="PS52035"/>
    </source>
</evidence>
<keyword evidence="8 16" id="KW-0732">Signal</keyword>
<dbReference type="EMBL" id="LNIX01000001">
    <property type="protein sequence ID" value="OXA61717.1"/>
    <property type="molecule type" value="Genomic_DNA"/>
</dbReference>
<keyword evidence="15" id="KW-1133">Transmembrane helix</keyword>
<dbReference type="AlphaFoldDB" id="A0A226EX42"/>
<comment type="function">
    <text evidence="13">Involved in the digestion of the blood meal.</text>
</comment>
<evidence type="ECO:0000256" key="12">
    <source>
        <dbReference type="ARBA" id="ARBA00023157"/>
    </source>
</evidence>
<keyword evidence="9" id="KW-0378">Hydrolase</keyword>
<evidence type="ECO:0000256" key="4">
    <source>
        <dbReference type="ARBA" id="ARBA00022525"/>
    </source>
</evidence>
<evidence type="ECO:0000256" key="13">
    <source>
        <dbReference type="ARBA" id="ARBA00057299"/>
    </source>
</evidence>
<dbReference type="Pfam" id="PF00246">
    <property type="entry name" value="Peptidase_M14"/>
    <property type="match status" value="1"/>
</dbReference>
<dbReference type="Gene3D" id="3.40.630.10">
    <property type="entry name" value="Zn peptidases"/>
    <property type="match status" value="1"/>
</dbReference>
<dbReference type="SUPFAM" id="SSF54897">
    <property type="entry name" value="Protease propeptides/inhibitors"/>
    <property type="match status" value="1"/>
</dbReference>
<evidence type="ECO:0000256" key="6">
    <source>
        <dbReference type="ARBA" id="ARBA00022670"/>
    </source>
</evidence>
<keyword evidence="19" id="KW-1185">Reference proteome</keyword>
<dbReference type="PROSITE" id="PS52035">
    <property type="entry name" value="PEPTIDASE_M14"/>
    <property type="match status" value="1"/>
</dbReference>
<sequence>MYKLILTVLAFCLIQTCAAKTVPSQGYQSFDGYQVIRAQARTLEQGMSLINLQRDHPSLDFWKEPSLTDDTDFMVPSDKILEISQYLSLHNVEFYPLIKDVGQLIASQYDGYQMTGVREPISWTKYHNLATMYEWFQNLTEAHSFVHVYTIGQSTEGRDIKVVRLSKDPSANKPAMFIDSAIHAREWISLATVSYIMNQIVNNPEDNALLDDVDFYFLPIINPDGYEYTFTTNRMWRKTRSRNSASCYGVDANRNYDYEWSSCSGCSSGVCTSETFRGDTPFSEPETEAMRVFIEQSKQSGVNFQSYISVHSYGQYFMLPWGYTPAPPADYEELQMVANYVAGNISAVYGTEYTTGSSSTTIYPTDGTSQDWAYGTGLFKYVYTAELRDKGIYGFILPPTLILPTAEETWAGFKISLGRCLLWRGSACATFGLFGLMTIAFVSMMKTPTIVLGFLPTLIFKPFALWVVGGFIKELRTLDNFPTNSTINFPPAKPTLSLQHPQNTRRTTMIFRRESVSRPPSVVGSKITTISEEP</sequence>
<dbReference type="OMA" id="EPGASAX"/>
<dbReference type="InterPro" id="IPR003146">
    <property type="entry name" value="M14A_act_pep"/>
</dbReference>
<accession>A0A226EX42</accession>
<evidence type="ECO:0000256" key="3">
    <source>
        <dbReference type="ARBA" id="ARBA00005988"/>
    </source>
</evidence>
<evidence type="ECO:0000256" key="8">
    <source>
        <dbReference type="ARBA" id="ARBA00022729"/>
    </source>
</evidence>
<name>A0A226EX42_FOLCA</name>
<evidence type="ECO:0000256" key="11">
    <source>
        <dbReference type="ARBA" id="ARBA00023049"/>
    </source>
</evidence>
<dbReference type="GO" id="GO:0008270">
    <property type="term" value="F:zinc ion binding"/>
    <property type="evidence" value="ECO:0007669"/>
    <property type="project" value="InterPro"/>
</dbReference>
<feature type="active site" description="Proton donor/acceptor" evidence="14">
    <location>
        <position position="386"/>
    </location>
</feature>
<keyword evidence="4" id="KW-0964">Secreted</keyword>
<feature type="signal peptide" evidence="16">
    <location>
        <begin position="1"/>
        <end position="19"/>
    </location>
</feature>
<dbReference type="GO" id="GO:0006508">
    <property type="term" value="P:proteolysis"/>
    <property type="evidence" value="ECO:0007669"/>
    <property type="project" value="UniProtKB-KW"/>
</dbReference>